<dbReference type="GO" id="GO:0016758">
    <property type="term" value="F:hexosyltransferase activity"/>
    <property type="evidence" value="ECO:0007669"/>
    <property type="project" value="UniProtKB-ARBA"/>
</dbReference>
<evidence type="ECO:0000259" key="1">
    <source>
        <dbReference type="Pfam" id="PF06722"/>
    </source>
</evidence>
<evidence type="ECO:0000313" key="3">
    <source>
        <dbReference type="Proteomes" id="UP000237819"/>
    </source>
</evidence>
<comment type="caution">
    <text evidence="2">The sequence shown here is derived from an EMBL/GenBank/DDBJ whole genome shotgun (WGS) entry which is preliminary data.</text>
</comment>
<sequence>MHYGLLTLELHGHLNPMTTLGAELVGRGHQVTLLGSSRAKPFAERAELNWEPLVDSAEINAGWDKLGELSGLAALKHTGQMVKRNATATRDELPAIIAARQIDALLIDQFAPAGALVAEQQRLPYVVACNALAGHLHSSVPPAPMNWPCGRGPLSRLRNHLANRIVGSLFDRFAGAGGPGAVSPLMLTDLDRQWGNAMISQQPACFDFPGHPRPIHFHYTAPWHAEGRDEQIAFPWERLDGRPLVFASMGTLQNKLRHVYAAIAESARGLDVQFVLALGSPDAVLDAPVPENVIVVPYAPQLKLLDRASAVITHAGLNTTLEALARGLPMLCLPVTNDQPGIARRVEHLGAGLVLSLGRASAGRIRQALQTIMDNPRFRNRATSLRDEMSGLDGPRMAAEIIEQATGACAMSSVPMTEWDGG</sequence>
<proteinExistence type="predicted"/>
<dbReference type="GO" id="GO:0008194">
    <property type="term" value="F:UDP-glycosyltransferase activity"/>
    <property type="evidence" value="ECO:0007669"/>
    <property type="project" value="InterPro"/>
</dbReference>
<dbReference type="EMBL" id="PUHZ01000013">
    <property type="protein sequence ID" value="PQO45771.1"/>
    <property type="molecule type" value="Genomic_DNA"/>
</dbReference>
<dbReference type="Gene3D" id="3.40.50.2000">
    <property type="entry name" value="Glycogen Phosphorylase B"/>
    <property type="match status" value="2"/>
</dbReference>
<dbReference type="InterPro" id="IPR050426">
    <property type="entry name" value="Glycosyltransferase_28"/>
</dbReference>
<gene>
    <name evidence="2" type="ORF">C5Y93_12655</name>
</gene>
<dbReference type="InterPro" id="IPR010610">
    <property type="entry name" value="EryCIII-like_C"/>
</dbReference>
<dbReference type="CDD" id="cd03784">
    <property type="entry name" value="GT1_Gtf-like"/>
    <property type="match status" value="1"/>
</dbReference>
<protein>
    <submittedName>
        <fullName evidence="2">Glycosyl transferase family 1</fullName>
    </submittedName>
</protein>
<reference evidence="2 3" key="1">
    <citation type="submission" date="2018-02" db="EMBL/GenBank/DDBJ databases">
        <title>Comparative genomes isolates from brazilian mangrove.</title>
        <authorList>
            <person name="Araujo J.E."/>
            <person name="Taketani R.G."/>
            <person name="Silva M.C.P."/>
            <person name="Loureco M.V."/>
            <person name="Andreote F.D."/>
        </authorList>
    </citation>
    <scope>NUCLEOTIDE SEQUENCE [LARGE SCALE GENOMIC DNA]</scope>
    <source>
        <strain evidence="2 3">Nap-Phe MGV</strain>
    </source>
</reference>
<evidence type="ECO:0000313" key="2">
    <source>
        <dbReference type="EMBL" id="PQO45771.1"/>
    </source>
</evidence>
<dbReference type="FunFam" id="3.40.50.2000:FF:000072">
    <property type="entry name" value="Glycosyl transferase"/>
    <property type="match status" value="1"/>
</dbReference>
<organism evidence="2 3">
    <name type="scientific">Blastopirellula marina</name>
    <dbReference type="NCBI Taxonomy" id="124"/>
    <lineage>
        <taxon>Bacteria</taxon>
        <taxon>Pseudomonadati</taxon>
        <taxon>Planctomycetota</taxon>
        <taxon>Planctomycetia</taxon>
        <taxon>Pirellulales</taxon>
        <taxon>Pirellulaceae</taxon>
        <taxon>Blastopirellula</taxon>
    </lineage>
</organism>
<dbReference type="Pfam" id="PF06722">
    <property type="entry name" value="EryCIII-like_C"/>
    <property type="match status" value="1"/>
</dbReference>
<dbReference type="InterPro" id="IPR002213">
    <property type="entry name" value="UDP_glucos_trans"/>
</dbReference>
<keyword evidence="2" id="KW-0808">Transferase</keyword>
<accession>A0A2S8GN31</accession>
<name>A0A2S8GN31_9BACT</name>
<dbReference type="SUPFAM" id="SSF53756">
    <property type="entry name" value="UDP-Glycosyltransferase/glycogen phosphorylase"/>
    <property type="match status" value="1"/>
</dbReference>
<dbReference type="AlphaFoldDB" id="A0A2S8GN31"/>
<feature type="domain" description="Erythromycin biosynthesis protein CIII-like C-terminal" evidence="1">
    <location>
        <begin position="266"/>
        <end position="396"/>
    </location>
</feature>
<dbReference type="GO" id="GO:0017000">
    <property type="term" value="P:antibiotic biosynthetic process"/>
    <property type="evidence" value="ECO:0007669"/>
    <property type="project" value="UniProtKB-ARBA"/>
</dbReference>
<dbReference type="OrthoDB" id="9805366at2"/>
<dbReference type="Proteomes" id="UP000237819">
    <property type="component" value="Unassembled WGS sequence"/>
</dbReference>
<dbReference type="RefSeq" id="WP_105335795.1">
    <property type="nucleotide sequence ID" value="NZ_PUHZ01000013.1"/>
</dbReference>
<dbReference type="PANTHER" id="PTHR48050">
    <property type="entry name" value="STEROL 3-BETA-GLUCOSYLTRANSFERASE"/>
    <property type="match status" value="1"/>
</dbReference>
<dbReference type="PANTHER" id="PTHR48050:SF13">
    <property type="entry name" value="STEROL 3-BETA-GLUCOSYLTRANSFERASE UGT80A2"/>
    <property type="match status" value="1"/>
</dbReference>